<feature type="non-terminal residue" evidence="1">
    <location>
        <position position="1"/>
    </location>
</feature>
<name>A0A1Y1V1G9_9FUNG</name>
<gene>
    <name evidence="1" type="ORF">BCR36DRAFT_253022</name>
</gene>
<sequence length="151" mass="17919">LKKLSTTITNLLSTDTYNNKEVEILCEDDFYTIPLGSNLVFDVSSDLIFYSKNGTIFDFQNSSKSQISILFRSELSNKKKIIFRNITFQNFIYVDQCLFFFDFSTDNNNFQIEFENCKFDNIQSRIFHFFYTKIKIKNFLPQVIIKNCTFM</sequence>
<evidence type="ECO:0000313" key="1">
    <source>
        <dbReference type="EMBL" id="ORX44485.1"/>
    </source>
</evidence>
<evidence type="ECO:0008006" key="3">
    <source>
        <dbReference type="Google" id="ProtNLM"/>
    </source>
</evidence>
<reference evidence="1 2" key="1">
    <citation type="submission" date="2016-08" db="EMBL/GenBank/DDBJ databases">
        <title>Genomes of anaerobic fungi encode conserved fungal cellulosomes for biomass hydrolysis.</title>
        <authorList>
            <consortium name="DOE Joint Genome Institute"/>
            <person name="Haitjema C.H."/>
            <person name="Gilmore S.P."/>
            <person name="Henske J.K."/>
            <person name="Solomon K.V."/>
            <person name="De Groot R."/>
            <person name="Kuo A."/>
            <person name="Mondo S.J."/>
            <person name="Salamov A.A."/>
            <person name="Labutti K."/>
            <person name="Zhao Z."/>
            <person name="Chiniquy J."/>
            <person name="Barry K."/>
            <person name="Brewer H.M."/>
            <person name="Purvine S.O."/>
            <person name="Wright A.T."/>
            <person name="Boxma B."/>
            <person name="Van Alen T."/>
            <person name="Hackstein J.H."/>
            <person name="Baker S.E."/>
            <person name="Grigoriev I.V."/>
            <person name="O'Malley M.A."/>
        </authorList>
    </citation>
    <scope>NUCLEOTIDE SEQUENCE [LARGE SCALE GENOMIC DNA]</scope>
    <source>
        <strain evidence="2">finn</strain>
    </source>
</reference>
<protein>
    <recommendedName>
        <fullName evidence="3">Right handed beta helix domain-containing protein</fullName>
    </recommendedName>
</protein>
<dbReference type="EMBL" id="MCFH01000045">
    <property type="protein sequence ID" value="ORX44485.1"/>
    <property type="molecule type" value="Genomic_DNA"/>
</dbReference>
<evidence type="ECO:0000313" key="2">
    <source>
        <dbReference type="Proteomes" id="UP000193719"/>
    </source>
</evidence>
<organism evidence="1 2">
    <name type="scientific">Piromyces finnis</name>
    <dbReference type="NCBI Taxonomy" id="1754191"/>
    <lineage>
        <taxon>Eukaryota</taxon>
        <taxon>Fungi</taxon>
        <taxon>Fungi incertae sedis</taxon>
        <taxon>Chytridiomycota</taxon>
        <taxon>Chytridiomycota incertae sedis</taxon>
        <taxon>Neocallimastigomycetes</taxon>
        <taxon>Neocallimastigales</taxon>
        <taxon>Neocallimastigaceae</taxon>
        <taxon>Piromyces</taxon>
    </lineage>
</organism>
<proteinExistence type="predicted"/>
<feature type="non-terminal residue" evidence="1">
    <location>
        <position position="151"/>
    </location>
</feature>
<dbReference type="OrthoDB" id="10504553at2759"/>
<dbReference type="AlphaFoldDB" id="A0A1Y1V1G9"/>
<reference evidence="1 2" key="2">
    <citation type="submission" date="2016-08" db="EMBL/GenBank/DDBJ databases">
        <title>Pervasive Adenine N6-methylation of Active Genes in Fungi.</title>
        <authorList>
            <consortium name="DOE Joint Genome Institute"/>
            <person name="Mondo S.J."/>
            <person name="Dannebaum R.O."/>
            <person name="Kuo R.C."/>
            <person name="Labutti K."/>
            <person name="Haridas S."/>
            <person name="Kuo A."/>
            <person name="Salamov A."/>
            <person name="Ahrendt S.R."/>
            <person name="Lipzen A."/>
            <person name="Sullivan W."/>
            <person name="Andreopoulos W.B."/>
            <person name="Clum A."/>
            <person name="Lindquist E."/>
            <person name="Daum C."/>
            <person name="Ramamoorthy G.K."/>
            <person name="Gryganskyi A."/>
            <person name="Culley D."/>
            <person name="Magnuson J.K."/>
            <person name="James T.Y."/>
            <person name="O'Malley M.A."/>
            <person name="Stajich J.E."/>
            <person name="Spatafora J.W."/>
            <person name="Visel A."/>
            <person name="Grigoriev I.V."/>
        </authorList>
    </citation>
    <scope>NUCLEOTIDE SEQUENCE [LARGE SCALE GENOMIC DNA]</scope>
    <source>
        <strain evidence="2">finn</strain>
    </source>
</reference>
<accession>A0A1Y1V1G9</accession>
<comment type="caution">
    <text evidence="1">The sequence shown here is derived from an EMBL/GenBank/DDBJ whole genome shotgun (WGS) entry which is preliminary data.</text>
</comment>
<keyword evidence="2" id="KW-1185">Reference proteome</keyword>
<dbReference type="Proteomes" id="UP000193719">
    <property type="component" value="Unassembled WGS sequence"/>
</dbReference>